<organism evidence="1 2">
    <name type="scientific">Agrobacterium deltaense NCPPB 1641</name>
    <dbReference type="NCBI Taxonomy" id="1183425"/>
    <lineage>
        <taxon>Bacteria</taxon>
        <taxon>Pseudomonadati</taxon>
        <taxon>Pseudomonadota</taxon>
        <taxon>Alphaproteobacteria</taxon>
        <taxon>Hyphomicrobiales</taxon>
        <taxon>Rhizobiaceae</taxon>
        <taxon>Rhizobium/Agrobacterium group</taxon>
        <taxon>Agrobacterium</taxon>
    </lineage>
</organism>
<dbReference type="EMBL" id="FCNP01000048">
    <property type="protein sequence ID" value="CVI62724.1"/>
    <property type="molecule type" value="Genomic_DNA"/>
</dbReference>
<evidence type="ECO:0000313" key="2">
    <source>
        <dbReference type="Proteomes" id="UP000192140"/>
    </source>
</evidence>
<proteinExistence type="predicted"/>
<evidence type="ECO:0000313" key="1">
    <source>
        <dbReference type="EMBL" id="CVI62724.1"/>
    </source>
</evidence>
<reference evidence="1" key="1">
    <citation type="submission" date="2016-01" db="EMBL/GenBank/DDBJ databases">
        <authorList>
            <person name="Regsiter A."/>
            <person name="william w."/>
        </authorList>
    </citation>
    <scope>NUCLEOTIDE SEQUENCE</scope>
    <source>
        <strain evidence="1">NCPPB 1641</strain>
    </source>
</reference>
<sequence>MAAGVRRDERGRVRLEALGRAVLYRTRFGNGGEPQPGHLTKAAGFKRWPSSYISLTCCKNQISATSQKSNAKPEIN</sequence>
<comment type="caution">
    <text evidence="1">The sequence shown here is derived from an EMBL/GenBank/DDBJ whole genome shotgun (WGS) entry which is preliminary data.</text>
</comment>
<accession>A0A1S7U728</accession>
<dbReference type="AlphaFoldDB" id="A0A1S7U728"/>
<name>A0A1S7U728_9HYPH</name>
<keyword evidence="2" id="KW-1185">Reference proteome</keyword>
<gene>
    <name evidence="1" type="ORF">AGR7A_pAt10066</name>
</gene>
<dbReference type="Proteomes" id="UP000192140">
    <property type="component" value="Unassembled WGS sequence"/>
</dbReference>
<protein>
    <submittedName>
        <fullName evidence="1">Uncharacterized protein</fullName>
    </submittedName>
</protein>